<dbReference type="EMBL" id="JACEIK010002643">
    <property type="protein sequence ID" value="MCD9638211.1"/>
    <property type="molecule type" value="Genomic_DNA"/>
</dbReference>
<evidence type="ECO:0000313" key="2">
    <source>
        <dbReference type="Proteomes" id="UP000823775"/>
    </source>
</evidence>
<sequence length="81" mass="8694">MFNGFFDEDGATSPSFLEISSPPSHPASLVNEAKLVLAYVKSSKDPVPSSCSSPLAASNFKPQETICSFKMSYVSKMWGAL</sequence>
<gene>
    <name evidence="1" type="ORF">HAX54_022034</name>
</gene>
<name>A0ABS8UVI0_DATST</name>
<protein>
    <submittedName>
        <fullName evidence="1">Uncharacterized protein</fullName>
    </submittedName>
</protein>
<accession>A0ABS8UVI0</accession>
<organism evidence="1 2">
    <name type="scientific">Datura stramonium</name>
    <name type="common">Jimsonweed</name>
    <name type="synonym">Common thornapple</name>
    <dbReference type="NCBI Taxonomy" id="4076"/>
    <lineage>
        <taxon>Eukaryota</taxon>
        <taxon>Viridiplantae</taxon>
        <taxon>Streptophyta</taxon>
        <taxon>Embryophyta</taxon>
        <taxon>Tracheophyta</taxon>
        <taxon>Spermatophyta</taxon>
        <taxon>Magnoliopsida</taxon>
        <taxon>eudicotyledons</taxon>
        <taxon>Gunneridae</taxon>
        <taxon>Pentapetalae</taxon>
        <taxon>asterids</taxon>
        <taxon>lamiids</taxon>
        <taxon>Solanales</taxon>
        <taxon>Solanaceae</taxon>
        <taxon>Solanoideae</taxon>
        <taxon>Datureae</taxon>
        <taxon>Datura</taxon>
    </lineage>
</organism>
<evidence type="ECO:0000313" key="1">
    <source>
        <dbReference type="EMBL" id="MCD9638211.1"/>
    </source>
</evidence>
<proteinExistence type="predicted"/>
<dbReference type="Proteomes" id="UP000823775">
    <property type="component" value="Unassembled WGS sequence"/>
</dbReference>
<feature type="non-terminal residue" evidence="1">
    <location>
        <position position="81"/>
    </location>
</feature>
<comment type="caution">
    <text evidence="1">The sequence shown here is derived from an EMBL/GenBank/DDBJ whole genome shotgun (WGS) entry which is preliminary data.</text>
</comment>
<keyword evidence="2" id="KW-1185">Reference proteome</keyword>
<reference evidence="1 2" key="1">
    <citation type="journal article" date="2021" name="BMC Genomics">
        <title>Datura genome reveals duplications of psychoactive alkaloid biosynthetic genes and high mutation rate following tissue culture.</title>
        <authorList>
            <person name="Rajewski A."/>
            <person name="Carter-House D."/>
            <person name="Stajich J."/>
            <person name="Litt A."/>
        </authorList>
    </citation>
    <scope>NUCLEOTIDE SEQUENCE [LARGE SCALE GENOMIC DNA]</scope>
    <source>
        <strain evidence="1">AR-01</strain>
    </source>
</reference>